<evidence type="ECO:0000256" key="3">
    <source>
        <dbReference type="ARBA" id="ARBA00022989"/>
    </source>
</evidence>
<evidence type="ECO:0000256" key="4">
    <source>
        <dbReference type="ARBA" id="ARBA00023136"/>
    </source>
</evidence>
<dbReference type="OrthoDB" id="448280at2759"/>
<keyword evidence="2 5" id="KW-0812">Transmembrane</keyword>
<keyword evidence="3 5" id="KW-1133">Transmembrane helix</keyword>
<organism evidence="7 8">
    <name type="scientific">Scheffersomyces spartinae</name>
    <dbReference type="NCBI Taxonomy" id="45513"/>
    <lineage>
        <taxon>Eukaryota</taxon>
        <taxon>Fungi</taxon>
        <taxon>Dikarya</taxon>
        <taxon>Ascomycota</taxon>
        <taxon>Saccharomycotina</taxon>
        <taxon>Pichiomycetes</taxon>
        <taxon>Debaryomycetaceae</taxon>
        <taxon>Scheffersomyces</taxon>
    </lineage>
</organism>
<comment type="caution">
    <text evidence="7">The sequence shown here is derived from an EMBL/GenBank/DDBJ whole genome shotgun (WGS) entry which is preliminary data.</text>
</comment>
<dbReference type="GO" id="GO:0005385">
    <property type="term" value="F:zinc ion transmembrane transporter activity"/>
    <property type="evidence" value="ECO:0007669"/>
    <property type="project" value="TreeGrafter"/>
</dbReference>
<dbReference type="EMBL" id="JAHMUF010000012">
    <property type="protein sequence ID" value="KAG7193340.1"/>
    <property type="molecule type" value="Genomic_DNA"/>
</dbReference>
<evidence type="ECO:0000313" key="7">
    <source>
        <dbReference type="EMBL" id="KAG7193340.1"/>
    </source>
</evidence>
<name>A0A9P7V953_9ASCO</name>
<feature type="transmembrane region" description="Helical" evidence="5">
    <location>
        <begin position="337"/>
        <end position="356"/>
    </location>
</feature>
<feature type="transmembrane region" description="Helical" evidence="5">
    <location>
        <begin position="368"/>
        <end position="392"/>
    </location>
</feature>
<feature type="transmembrane region" description="Helical" evidence="5">
    <location>
        <begin position="209"/>
        <end position="230"/>
    </location>
</feature>
<reference evidence="7" key="1">
    <citation type="submission" date="2021-03" db="EMBL/GenBank/DDBJ databases">
        <authorList>
            <person name="Palmer J.M."/>
        </authorList>
    </citation>
    <scope>NUCLEOTIDE SEQUENCE</scope>
    <source>
        <strain evidence="7">ARV_011</strain>
    </source>
</reference>
<feature type="chain" id="PRO_5040258866" evidence="6">
    <location>
        <begin position="25"/>
        <end position="465"/>
    </location>
</feature>
<dbReference type="RefSeq" id="XP_043048888.1">
    <property type="nucleotide sequence ID" value="XM_043191581.1"/>
</dbReference>
<feature type="transmembrane region" description="Helical" evidence="5">
    <location>
        <begin position="242"/>
        <end position="264"/>
    </location>
</feature>
<dbReference type="PANTHER" id="PTHR11040:SF44">
    <property type="entry name" value="PROTEIN ZNTC-RELATED"/>
    <property type="match status" value="1"/>
</dbReference>
<proteinExistence type="predicted"/>
<feature type="transmembrane region" description="Helical" evidence="5">
    <location>
        <begin position="404"/>
        <end position="427"/>
    </location>
</feature>
<dbReference type="GO" id="GO:0005886">
    <property type="term" value="C:plasma membrane"/>
    <property type="evidence" value="ECO:0007669"/>
    <property type="project" value="TreeGrafter"/>
</dbReference>
<dbReference type="PANTHER" id="PTHR11040">
    <property type="entry name" value="ZINC/IRON TRANSPORTER"/>
    <property type="match status" value="1"/>
</dbReference>
<dbReference type="Proteomes" id="UP000790833">
    <property type="component" value="Unassembled WGS sequence"/>
</dbReference>
<dbReference type="InterPro" id="IPR003689">
    <property type="entry name" value="ZIP"/>
</dbReference>
<keyword evidence="6" id="KW-0732">Signal</keyword>
<dbReference type="Pfam" id="PF02535">
    <property type="entry name" value="Zip"/>
    <property type="match status" value="1"/>
</dbReference>
<keyword evidence="4 5" id="KW-0472">Membrane</keyword>
<feature type="transmembrane region" description="Helical" evidence="5">
    <location>
        <begin position="309"/>
        <end position="331"/>
    </location>
</feature>
<gene>
    <name evidence="7" type="ORF">KQ657_000756</name>
</gene>
<evidence type="ECO:0000256" key="1">
    <source>
        <dbReference type="ARBA" id="ARBA00004141"/>
    </source>
</evidence>
<evidence type="ECO:0000256" key="2">
    <source>
        <dbReference type="ARBA" id="ARBA00022692"/>
    </source>
</evidence>
<evidence type="ECO:0000256" key="6">
    <source>
        <dbReference type="SAM" id="SignalP"/>
    </source>
</evidence>
<feature type="transmembrane region" description="Helical" evidence="5">
    <location>
        <begin position="439"/>
        <end position="461"/>
    </location>
</feature>
<dbReference type="AlphaFoldDB" id="A0A9P7V953"/>
<comment type="subcellular location">
    <subcellularLocation>
        <location evidence="1">Membrane</location>
        <topology evidence="1">Multi-pass membrane protein</topology>
    </subcellularLocation>
</comment>
<evidence type="ECO:0000313" key="8">
    <source>
        <dbReference type="Proteomes" id="UP000790833"/>
    </source>
</evidence>
<protein>
    <submittedName>
        <fullName evidence="7">Uncharacterized protein</fullName>
    </submittedName>
</protein>
<feature type="transmembrane region" description="Helical" evidence="5">
    <location>
        <begin position="177"/>
        <end position="197"/>
    </location>
</feature>
<evidence type="ECO:0000256" key="5">
    <source>
        <dbReference type="SAM" id="Phobius"/>
    </source>
</evidence>
<accession>A0A9P7V953</accession>
<feature type="signal peptide" evidence="6">
    <location>
        <begin position="1"/>
        <end position="24"/>
    </location>
</feature>
<dbReference type="GeneID" id="66114130"/>
<keyword evidence="8" id="KW-1185">Reference proteome</keyword>
<sequence>MPMKEMKTGNCLLLGLALVNGVLGRTLTTTEGYRLASIDTTIFRRTVAEVDESSVVTVTRTATSSELKVTDAAITNCAFINSAYVCVDNSGFAGKLIPTPTSSSDMPKLYTDCHAHDTSTFCVDSSGSEYEFVTQNSKLSTGKLCHFHAGVEHCVGDDESEVVCEKVERDYNKPLRIGLLFVMLVTSAIGVFFPTVFKKVPSFGINSLVFVLVKQFGTGVIISTAFVHLLTHAFLMWNNKCITLSYESTGTAITMAGLFLAFLVEYGSSRILIGNTVIQEKTEEASKEGVESNSVSFNNENETIKKLDLINVLTTEAGIIFHSILIGITLVVTADSYFITLFIVIVFHQFFEGLALGSRVAELQYTSMLHKCVMGGAFALITPIGMAIGLGVLEKFNGNNPLTIIALGTLDSLSAGILIWTGIGQWWARDWIHGELRNANMITTITGFVGLIGGLILMSFIGKWA</sequence>